<dbReference type="GO" id="GO:0003713">
    <property type="term" value="F:transcription coactivator activity"/>
    <property type="evidence" value="ECO:0007669"/>
    <property type="project" value="TreeGrafter"/>
</dbReference>
<accession>A0A485LFA4</accession>
<dbReference type="InterPro" id="IPR013178">
    <property type="entry name" value="Histone_AcTrfase_Rtt109/CBP"/>
</dbReference>
<dbReference type="EC" id="2.3.1.48" evidence="2"/>
<sequence length="265" mass="29806">MQGRTMTTLPHHIAPVMLVDTAATRDLTPPQRHELFKKRLVQVKHARMFPEHSCDFVFCAKVQVLLDHTATCADEDCTTLRHLSSRRMLGHCYKCRNVQCCACTAIRTIRVGHPRHLSSMQRDSTEWISESSCHIASGIHVPQQTRINQRSLFQMPASLTSVTVAVAPSETAMPMVTPSIPTPEARRAQFRTRLVQIKHARTCPDYACDESYCASAKELLGHMADCSHENCPRPLCLSTRQMLLHCYLCRNMQCCVCCAIRATAA</sequence>
<dbReference type="GO" id="GO:0008270">
    <property type="term" value="F:zinc ion binding"/>
    <property type="evidence" value="ECO:0007669"/>
    <property type="project" value="UniProtKB-KW"/>
</dbReference>
<dbReference type="GO" id="GO:0000123">
    <property type="term" value="C:histone acetyltransferase complex"/>
    <property type="evidence" value="ECO:0007669"/>
    <property type="project" value="TreeGrafter"/>
</dbReference>
<evidence type="ECO:0000313" key="13">
    <source>
        <dbReference type="EMBL" id="KAF0688624.1"/>
    </source>
</evidence>
<keyword evidence="6" id="KW-0862">Zinc</keyword>
<evidence type="ECO:0000256" key="8">
    <source>
        <dbReference type="ARBA" id="ARBA00023015"/>
    </source>
</evidence>
<evidence type="ECO:0000256" key="10">
    <source>
        <dbReference type="ARBA" id="ARBA00023242"/>
    </source>
</evidence>
<name>A0A485LFA4_9STRA</name>
<dbReference type="Proteomes" id="UP000332933">
    <property type="component" value="Unassembled WGS sequence"/>
</dbReference>
<evidence type="ECO:0000256" key="9">
    <source>
        <dbReference type="ARBA" id="ARBA00023163"/>
    </source>
</evidence>
<evidence type="ECO:0000256" key="1">
    <source>
        <dbReference type="ARBA" id="ARBA00004123"/>
    </source>
</evidence>
<dbReference type="OrthoDB" id="46628at2759"/>
<dbReference type="SUPFAM" id="SSF57933">
    <property type="entry name" value="TAZ domain"/>
    <property type="match status" value="2"/>
</dbReference>
<dbReference type="Pfam" id="PF02135">
    <property type="entry name" value="zf-TAZ"/>
    <property type="match status" value="1"/>
</dbReference>
<dbReference type="GO" id="GO:0005667">
    <property type="term" value="C:transcription regulator complex"/>
    <property type="evidence" value="ECO:0007669"/>
    <property type="project" value="TreeGrafter"/>
</dbReference>
<feature type="domain" description="TAZ-type" evidence="12">
    <location>
        <begin position="29"/>
        <end position="106"/>
    </location>
</feature>
<dbReference type="InterPro" id="IPR035898">
    <property type="entry name" value="TAZ_dom_sf"/>
</dbReference>
<keyword evidence="4" id="KW-0479">Metal-binding</keyword>
<evidence type="ECO:0000256" key="3">
    <source>
        <dbReference type="ARBA" id="ARBA00022679"/>
    </source>
</evidence>
<keyword evidence="8" id="KW-0805">Transcription regulation</keyword>
<dbReference type="Gene3D" id="1.20.1020.10">
    <property type="entry name" value="TAZ domain"/>
    <property type="match status" value="2"/>
</dbReference>
<comment type="subcellular location">
    <subcellularLocation>
        <location evidence="1">Nucleus</location>
    </subcellularLocation>
</comment>
<evidence type="ECO:0000313" key="14">
    <source>
        <dbReference type="EMBL" id="VFT96495.1"/>
    </source>
</evidence>
<gene>
    <name evidence="14" type="primary">Aste57867_19797</name>
    <name evidence="13" type="ORF">As57867_019732</name>
    <name evidence="14" type="ORF">ASTE57867_19797</name>
</gene>
<dbReference type="InterPro" id="IPR000197">
    <property type="entry name" value="Znf_TAZ"/>
</dbReference>
<feature type="domain" description="TAZ-type" evidence="12">
    <location>
        <begin position="183"/>
        <end position="260"/>
    </location>
</feature>
<keyword evidence="7" id="KW-0156">Chromatin regulator</keyword>
<organism evidence="14 15">
    <name type="scientific">Aphanomyces stellatus</name>
    <dbReference type="NCBI Taxonomy" id="120398"/>
    <lineage>
        <taxon>Eukaryota</taxon>
        <taxon>Sar</taxon>
        <taxon>Stramenopiles</taxon>
        <taxon>Oomycota</taxon>
        <taxon>Saprolegniomycetes</taxon>
        <taxon>Saprolegniales</taxon>
        <taxon>Verrucalvaceae</taxon>
        <taxon>Aphanomyces</taxon>
    </lineage>
</organism>
<keyword evidence="9" id="KW-0804">Transcription</keyword>
<comment type="catalytic activity">
    <reaction evidence="11">
        <text>L-lysyl-[protein] + acetyl-CoA = N(6)-acetyl-L-lysyl-[protein] + CoA + H(+)</text>
        <dbReference type="Rhea" id="RHEA:45948"/>
        <dbReference type="Rhea" id="RHEA-COMP:9752"/>
        <dbReference type="Rhea" id="RHEA-COMP:10731"/>
        <dbReference type="ChEBI" id="CHEBI:15378"/>
        <dbReference type="ChEBI" id="CHEBI:29969"/>
        <dbReference type="ChEBI" id="CHEBI:57287"/>
        <dbReference type="ChEBI" id="CHEBI:57288"/>
        <dbReference type="ChEBI" id="CHEBI:61930"/>
        <dbReference type="EC" id="2.3.1.48"/>
    </reaction>
</comment>
<dbReference type="GO" id="GO:0005634">
    <property type="term" value="C:nucleus"/>
    <property type="evidence" value="ECO:0007669"/>
    <property type="project" value="UniProtKB-SubCell"/>
</dbReference>
<proteinExistence type="predicted"/>
<dbReference type="PROSITE" id="PS50134">
    <property type="entry name" value="ZF_TAZ"/>
    <property type="match status" value="2"/>
</dbReference>
<evidence type="ECO:0000256" key="6">
    <source>
        <dbReference type="ARBA" id="ARBA00022833"/>
    </source>
</evidence>
<dbReference type="GO" id="GO:0004402">
    <property type="term" value="F:histone acetyltransferase activity"/>
    <property type="evidence" value="ECO:0007669"/>
    <property type="project" value="InterPro"/>
</dbReference>
<dbReference type="GO" id="GO:0031490">
    <property type="term" value="F:chromatin DNA binding"/>
    <property type="evidence" value="ECO:0007669"/>
    <property type="project" value="TreeGrafter"/>
</dbReference>
<dbReference type="EMBL" id="VJMH01006714">
    <property type="protein sequence ID" value="KAF0688624.1"/>
    <property type="molecule type" value="Genomic_DNA"/>
</dbReference>
<evidence type="ECO:0000256" key="4">
    <source>
        <dbReference type="ARBA" id="ARBA00022723"/>
    </source>
</evidence>
<evidence type="ECO:0000256" key="11">
    <source>
        <dbReference type="ARBA" id="ARBA00048017"/>
    </source>
</evidence>
<dbReference type="PANTHER" id="PTHR13808">
    <property type="entry name" value="CBP/P300-RELATED"/>
    <property type="match status" value="1"/>
</dbReference>
<dbReference type="SMART" id="SM00551">
    <property type="entry name" value="ZnF_TAZ"/>
    <property type="match status" value="2"/>
</dbReference>
<keyword evidence="15" id="KW-1185">Reference proteome</keyword>
<keyword evidence="5" id="KW-0863">Zinc-finger</keyword>
<reference evidence="13" key="2">
    <citation type="submission" date="2019-06" db="EMBL/GenBank/DDBJ databases">
        <title>Genomics analysis of Aphanomyces spp. identifies a new class of oomycete effector associated with host adaptation.</title>
        <authorList>
            <person name="Gaulin E."/>
        </authorList>
    </citation>
    <scope>NUCLEOTIDE SEQUENCE</scope>
    <source>
        <strain evidence="13">CBS 578.67</strain>
    </source>
</reference>
<evidence type="ECO:0000256" key="5">
    <source>
        <dbReference type="ARBA" id="ARBA00022771"/>
    </source>
</evidence>
<reference evidence="14 15" key="1">
    <citation type="submission" date="2019-03" db="EMBL/GenBank/DDBJ databases">
        <authorList>
            <person name="Gaulin E."/>
            <person name="Dumas B."/>
        </authorList>
    </citation>
    <scope>NUCLEOTIDE SEQUENCE [LARGE SCALE GENOMIC DNA]</scope>
    <source>
        <strain evidence="14">CBS 568.67</strain>
    </source>
</reference>
<evidence type="ECO:0000256" key="2">
    <source>
        <dbReference type="ARBA" id="ARBA00013184"/>
    </source>
</evidence>
<dbReference type="EMBL" id="CAADRA010006737">
    <property type="protein sequence ID" value="VFT96495.1"/>
    <property type="molecule type" value="Genomic_DNA"/>
</dbReference>
<keyword evidence="10" id="KW-0539">Nucleus</keyword>
<evidence type="ECO:0000313" key="15">
    <source>
        <dbReference type="Proteomes" id="UP000332933"/>
    </source>
</evidence>
<evidence type="ECO:0000259" key="12">
    <source>
        <dbReference type="PROSITE" id="PS50134"/>
    </source>
</evidence>
<protein>
    <recommendedName>
        <fullName evidence="2">histone acetyltransferase</fullName>
        <ecNumber evidence="2">2.3.1.48</ecNumber>
    </recommendedName>
</protein>
<dbReference type="AlphaFoldDB" id="A0A485LFA4"/>
<evidence type="ECO:0000256" key="7">
    <source>
        <dbReference type="ARBA" id="ARBA00022853"/>
    </source>
</evidence>
<dbReference type="GO" id="GO:0045944">
    <property type="term" value="P:positive regulation of transcription by RNA polymerase II"/>
    <property type="evidence" value="ECO:0007669"/>
    <property type="project" value="TreeGrafter"/>
</dbReference>
<dbReference type="PANTHER" id="PTHR13808:SF1">
    <property type="entry name" value="HISTONE ACETYLTRANSFERASE"/>
    <property type="match status" value="1"/>
</dbReference>
<keyword evidence="3" id="KW-0808">Transferase</keyword>